<protein>
    <submittedName>
        <fullName evidence="2">Uncharacterized protein</fullName>
    </submittedName>
</protein>
<evidence type="ECO:0000313" key="2">
    <source>
        <dbReference type="EMBL" id="UTX43397.1"/>
    </source>
</evidence>
<keyword evidence="1" id="KW-0812">Transmembrane</keyword>
<feature type="transmembrane region" description="Helical" evidence="1">
    <location>
        <begin position="171"/>
        <end position="190"/>
    </location>
</feature>
<dbReference type="EMBL" id="CP075152">
    <property type="protein sequence ID" value="UTX43397.1"/>
    <property type="molecule type" value="Genomic_DNA"/>
</dbReference>
<keyword evidence="1" id="KW-0472">Membrane</keyword>
<sequence>MDREEFTSIKEKKIFPEILTFVSLFFMTFVQYGEMNHLMVIYATKFLVFTNFFYHVGSSIWRIFTYIQERRSLINGVFSIRNMLEVAMMCFLVLYFRKVVTDPQEGKIDRYVIVVSMGYLLSKVNEVLDYSTIQKHCSKMLFSSVVVLIIGIAFITDFWNDGTEGVYTEIAYVIGVFLSIFELAVEGRVVERSLLRRRSFSIFMALLLICAISFPVICPVMIKWSDLFVGWIKIKIIGLIKPQLIKIKDRVLSLSKEQIKVFVSEYVRKILEEYLPNFKDAVRRKVGAYVPEKISGIPSSVLKWWKSSDVQPPLNEFD</sequence>
<proteinExistence type="predicted"/>
<feature type="transmembrane region" description="Helical" evidence="1">
    <location>
        <begin position="14"/>
        <end position="33"/>
    </location>
</feature>
<dbReference type="Proteomes" id="UP001059546">
    <property type="component" value="Chromosome VI"/>
</dbReference>
<feature type="transmembrane region" description="Helical" evidence="1">
    <location>
        <begin position="73"/>
        <end position="96"/>
    </location>
</feature>
<reference evidence="2" key="1">
    <citation type="submission" date="2022-08" db="EMBL/GenBank/DDBJ databases">
        <title>Encephalitozoon hellem ATCC 50604 Complete Genome.</title>
        <authorList>
            <person name="Mascarenhas dos Santos A.C."/>
            <person name="Julian A.T."/>
            <person name="Pombert J.-F."/>
        </authorList>
    </citation>
    <scope>NUCLEOTIDE SEQUENCE</scope>
    <source>
        <strain evidence="2">ATCC 50604</strain>
    </source>
</reference>
<gene>
    <name evidence="2" type="ORF">GPU96_06g11460</name>
</gene>
<evidence type="ECO:0000256" key="1">
    <source>
        <dbReference type="SAM" id="Phobius"/>
    </source>
</evidence>
<feature type="transmembrane region" description="Helical" evidence="1">
    <location>
        <begin position="202"/>
        <end position="222"/>
    </location>
</feature>
<name>A0A9Q9CA74_ENCHE</name>
<evidence type="ECO:0000313" key="3">
    <source>
        <dbReference type="Proteomes" id="UP001059546"/>
    </source>
</evidence>
<keyword evidence="1" id="KW-1133">Transmembrane helix</keyword>
<organism evidence="2 3">
    <name type="scientific">Encephalitozoon hellem</name>
    <name type="common">Microsporidian parasite</name>
    <dbReference type="NCBI Taxonomy" id="27973"/>
    <lineage>
        <taxon>Eukaryota</taxon>
        <taxon>Fungi</taxon>
        <taxon>Fungi incertae sedis</taxon>
        <taxon>Microsporidia</taxon>
        <taxon>Unikaryonidae</taxon>
        <taxon>Encephalitozoon</taxon>
    </lineage>
</organism>
<feature type="transmembrane region" description="Helical" evidence="1">
    <location>
        <begin position="140"/>
        <end position="159"/>
    </location>
</feature>
<feature type="transmembrane region" description="Helical" evidence="1">
    <location>
        <begin position="39"/>
        <end position="61"/>
    </location>
</feature>
<feature type="transmembrane region" description="Helical" evidence="1">
    <location>
        <begin position="108"/>
        <end position="128"/>
    </location>
</feature>
<dbReference type="AlphaFoldDB" id="A0A9Q9CA74"/>
<accession>A0A9Q9CA74</accession>